<dbReference type="SUPFAM" id="SSF56436">
    <property type="entry name" value="C-type lectin-like"/>
    <property type="match status" value="1"/>
</dbReference>
<sequence>MRAKASATLAIVVATLVAIAAVGCRDERVGEAEARRAPTVTVAGEERLPSWTPPRIEVTRENAQALAEQADEALMGGRFADDDAASLPLFMALRDYAPMRARADAGVRNSIDGLLLQARQQLGQIDEEPDALARVRHAAAVLRVVALERDDVQRFLQQVDRVEDGQRFSELGEAALARGEVGETGGEGALAWFRRALALRGSDTRARQGLAAAESALIRRAEDAADREDYADAERWLSLAARVRPEAGAVAEARGRIAFARATRIGELRDAGIAALVQPRDGIEQARGHLAHILRIAPPADPTATELRRRIEFAVHYGLFVPRQRFTDALKGGGRTPTMVVIPYGDFTMGAPRGEHGASDAERPTRAIHFERGLAFSMTEVTVGQFRRFVDATKYRARSSRRGYSMVYDLRSGNFVRRGNVDWRHDYLGRPAADDLPVVHVSAKDASAYAEWLADETGHRYRLPSEAEFEYALRAGSRAPYPWGTGTPPPGTGNLTGSGDRSPTGRRWQNAFRGYIDGAWGPAPVGRYTPGRFGLHDMAGNVSEWVADCWHTNYRRAPRDQRAWVNPGCRQRVVRGGSWASAPEQTRSAWRSGLDADTTNARIGFRVVRDL</sequence>
<reference evidence="5" key="1">
    <citation type="journal article" date="2019" name="Int. J. Syst. Evol. Microbiol.">
        <title>The Global Catalogue of Microorganisms (GCM) 10K type strain sequencing project: providing services to taxonomists for standard genome sequencing and annotation.</title>
        <authorList>
            <consortium name="The Broad Institute Genomics Platform"/>
            <consortium name="The Broad Institute Genome Sequencing Center for Infectious Disease"/>
            <person name="Wu L."/>
            <person name="Ma J."/>
        </authorList>
    </citation>
    <scope>NUCLEOTIDE SEQUENCE [LARGE SCALE GENOMIC DNA]</scope>
    <source>
        <strain evidence="5">KCTC 22558</strain>
    </source>
</reference>
<dbReference type="InterPro" id="IPR016187">
    <property type="entry name" value="CTDL_fold"/>
</dbReference>
<comment type="caution">
    <text evidence="4">The sequence shown here is derived from an EMBL/GenBank/DDBJ whole genome shotgun (WGS) entry which is preliminary data.</text>
</comment>
<feature type="compositionally biased region" description="Low complexity" evidence="1">
    <location>
        <begin position="480"/>
        <end position="499"/>
    </location>
</feature>
<evidence type="ECO:0000313" key="5">
    <source>
        <dbReference type="Proteomes" id="UP000643403"/>
    </source>
</evidence>
<evidence type="ECO:0000256" key="2">
    <source>
        <dbReference type="SAM" id="SignalP"/>
    </source>
</evidence>
<feature type="signal peptide" evidence="2">
    <location>
        <begin position="1"/>
        <end position="20"/>
    </location>
</feature>
<evidence type="ECO:0000256" key="1">
    <source>
        <dbReference type="SAM" id="MobiDB-lite"/>
    </source>
</evidence>
<dbReference type="InterPro" id="IPR005532">
    <property type="entry name" value="SUMF_dom"/>
</dbReference>
<evidence type="ECO:0000313" key="4">
    <source>
        <dbReference type="EMBL" id="GGZ61320.1"/>
    </source>
</evidence>
<dbReference type="Pfam" id="PF03781">
    <property type="entry name" value="FGE-sulfatase"/>
    <property type="match status" value="1"/>
</dbReference>
<feature type="domain" description="Sulfatase-modifying factor enzyme-like" evidence="3">
    <location>
        <begin position="336"/>
        <end position="609"/>
    </location>
</feature>
<dbReference type="InterPro" id="IPR051043">
    <property type="entry name" value="Sulfatase_Mod_Factor_Kinase"/>
</dbReference>
<keyword evidence="2" id="KW-0732">Signal</keyword>
<proteinExistence type="predicted"/>
<dbReference type="EMBL" id="BMXY01000001">
    <property type="protein sequence ID" value="GGZ61320.1"/>
    <property type="molecule type" value="Genomic_DNA"/>
</dbReference>
<keyword evidence="5" id="KW-1185">Reference proteome</keyword>
<dbReference type="Gene3D" id="3.90.1580.10">
    <property type="entry name" value="paralog of FGE (formylglycine-generating enzyme)"/>
    <property type="match status" value="1"/>
</dbReference>
<dbReference type="RefSeq" id="WP_229790698.1">
    <property type="nucleotide sequence ID" value="NZ_BMXY01000001.1"/>
</dbReference>
<protein>
    <recommendedName>
        <fullName evidence="3">Sulfatase-modifying factor enzyme-like domain-containing protein</fullName>
    </recommendedName>
</protein>
<dbReference type="PANTHER" id="PTHR23150:SF35">
    <property type="entry name" value="BLL6746 PROTEIN"/>
    <property type="match status" value="1"/>
</dbReference>
<dbReference type="InterPro" id="IPR042095">
    <property type="entry name" value="SUMF_sf"/>
</dbReference>
<accession>A0ABQ3BYC3</accession>
<name>A0ABQ3BYC3_9GAMM</name>
<evidence type="ECO:0000259" key="3">
    <source>
        <dbReference type="Pfam" id="PF03781"/>
    </source>
</evidence>
<dbReference type="PANTHER" id="PTHR23150">
    <property type="entry name" value="SULFATASE MODIFYING FACTOR 1, 2"/>
    <property type="match status" value="1"/>
</dbReference>
<feature type="region of interest" description="Disordered" evidence="1">
    <location>
        <begin position="480"/>
        <end position="503"/>
    </location>
</feature>
<gene>
    <name evidence="4" type="ORF">GCM10008101_14160</name>
</gene>
<dbReference type="Proteomes" id="UP000643403">
    <property type="component" value="Unassembled WGS sequence"/>
</dbReference>
<organism evidence="4 5">
    <name type="scientific">Cognatilysobacter xinjiangensis</name>
    <dbReference type="NCBI Taxonomy" id="546892"/>
    <lineage>
        <taxon>Bacteria</taxon>
        <taxon>Pseudomonadati</taxon>
        <taxon>Pseudomonadota</taxon>
        <taxon>Gammaproteobacteria</taxon>
        <taxon>Lysobacterales</taxon>
        <taxon>Lysobacteraceae</taxon>
        <taxon>Cognatilysobacter</taxon>
    </lineage>
</organism>
<dbReference type="PROSITE" id="PS51257">
    <property type="entry name" value="PROKAR_LIPOPROTEIN"/>
    <property type="match status" value="1"/>
</dbReference>
<feature type="chain" id="PRO_5047400307" description="Sulfatase-modifying factor enzyme-like domain-containing protein" evidence="2">
    <location>
        <begin position="21"/>
        <end position="611"/>
    </location>
</feature>